<name>A0A812E896_ACAPH</name>
<reference evidence="1" key="1">
    <citation type="submission" date="2021-01" db="EMBL/GenBank/DDBJ databases">
        <authorList>
            <person name="Li R."/>
            <person name="Bekaert M."/>
        </authorList>
    </citation>
    <scope>NUCLEOTIDE SEQUENCE</scope>
    <source>
        <strain evidence="1">Farmed</strain>
    </source>
</reference>
<keyword evidence="2" id="KW-1185">Reference proteome</keyword>
<organism evidence="1 2">
    <name type="scientific">Acanthosepion pharaonis</name>
    <name type="common">Pharaoh cuttlefish</name>
    <name type="synonym">Sepia pharaonis</name>
    <dbReference type="NCBI Taxonomy" id="158019"/>
    <lineage>
        <taxon>Eukaryota</taxon>
        <taxon>Metazoa</taxon>
        <taxon>Spiralia</taxon>
        <taxon>Lophotrochozoa</taxon>
        <taxon>Mollusca</taxon>
        <taxon>Cephalopoda</taxon>
        <taxon>Coleoidea</taxon>
        <taxon>Decapodiformes</taxon>
        <taxon>Sepiida</taxon>
        <taxon>Sepiina</taxon>
        <taxon>Sepiidae</taxon>
        <taxon>Acanthosepion</taxon>
    </lineage>
</organism>
<dbReference type="EMBL" id="CAHIKZ030004922">
    <property type="protein sequence ID" value="CAE1317311.1"/>
    <property type="molecule type" value="Genomic_DNA"/>
</dbReference>
<sequence length="152" mass="17303">MTLDIGLRRTFQWLFTVAEVKFPILGADLAHYKLIVDILKRSLLDQTTKLTNYGITSTLTSTKLCLALPVDNHFKSVLDKFPSLVRPFTYTETVKHHTVHKIQTFGSPVSSKPRRLSAEKYKLARAEFQHMLDRGIIRPSPSPFRVSTLHGP</sequence>
<dbReference type="InterPro" id="IPR043502">
    <property type="entry name" value="DNA/RNA_pol_sf"/>
</dbReference>
<accession>A0A812E896</accession>
<dbReference type="Proteomes" id="UP000597762">
    <property type="component" value="Unassembled WGS sequence"/>
</dbReference>
<proteinExistence type="predicted"/>
<dbReference type="AlphaFoldDB" id="A0A812E896"/>
<gene>
    <name evidence="1" type="ORF">SPHA_67886</name>
</gene>
<dbReference type="OrthoDB" id="6144264at2759"/>
<evidence type="ECO:0000313" key="1">
    <source>
        <dbReference type="EMBL" id="CAE1317311.1"/>
    </source>
</evidence>
<evidence type="ECO:0000313" key="2">
    <source>
        <dbReference type="Proteomes" id="UP000597762"/>
    </source>
</evidence>
<comment type="caution">
    <text evidence="1">The sequence shown here is derived from an EMBL/GenBank/DDBJ whole genome shotgun (WGS) entry which is preliminary data.</text>
</comment>
<protein>
    <submittedName>
        <fullName evidence="1">Uncharacterized protein</fullName>
    </submittedName>
</protein>
<dbReference type="SUPFAM" id="SSF56672">
    <property type="entry name" value="DNA/RNA polymerases"/>
    <property type="match status" value="1"/>
</dbReference>
<dbReference type="Gene3D" id="3.10.10.10">
    <property type="entry name" value="HIV Type 1 Reverse Transcriptase, subunit A, domain 1"/>
    <property type="match status" value="1"/>
</dbReference>